<gene>
    <name evidence="5" type="ORF">GCM10009111_04860</name>
</gene>
<evidence type="ECO:0000256" key="4">
    <source>
        <dbReference type="HAMAP-Rule" id="MF_00528"/>
    </source>
</evidence>
<comment type="cofactor">
    <cofactor evidence="1 4">
        <name>a divalent metal cation</name>
        <dbReference type="ChEBI" id="CHEBI:60240"/>
    </cofactor>
</comment>
<dbReference type="EMBL" id="BAAAFA010000001">
    <property type="protein sequence ID" value="GAA0811829.1"/>
    <property type="molecule type" value="Genomic_DNA"/>
</dbReference>
<comment type="subcellular location">
    <subcellularLocation>
        <location evidence="4">Cytoplasm</location>
    </subcellularLocation>
</comment>
<comment type="function">
    <text evidence="4">Nucleoside triphosphate pyrophosphatase that hydrolyzes dTTP and UTP. May have a dual role in cell division arrest and in preventing the incorporation of modified nucleotides into cellular nucleic acids.</text>
</comment>
<dbReference type="CDD" id="cd00555">
    <property type="entry name" value="Maf"/>
    <property type="match status" value="1"/>
</dbReference>
<sequence length="200" mass="21436">MTDKKLVLASQSPRRQQLLAQLGYQFAIQISDIDESVQQSEQAADYVVRLATEKAKAVFSTLSSFTQAQSLVLGSDTCVVINNAILGKPADLADCIYTLSLLSGKKHQVLTAIAVVTADKIVTKLVTTDVQFKVLSVAEMTAYWHTGEPQDKAGSYAIQGIGGQFVTSMTGSYSAVVGLPLYETAELLKTMGLPSAIQQN</sequence>
<dbReference type="InterPro" id="IPR003697">
    <property type="entry name" value="Maf-like"/>
</dbReference>
<evidence type="ECO:0000256" key="3">
    <source>
        <dbReference type="ARBA" id="ARBA00023080"/>
    </source>
</evidence>
<feature type="site" description="Important for substrate specificity" evidence="4">
    <location>
        <position position="77"/>
    </location>
</feature>
<evidence type="ECO:0000313" key="5">
    <source>
        <dbReference type="EMBL" id="GAA0811829.1"/>
    </source>
</evidence>
<comment type="catalytic activity">
    <reaction evidence="4">
        <text>UTP + H2O = UMP + diphosphate + H(+)</text>
        <dbReference type="Rhea" id="RHEA:29395"/>
        <dbReference type="ChEBI" id="CHEBI:15377"/>
        <dbReference type="ChEBI" id="CHEBI:15378"/>
        <dbReference type="ChEBI" id="CHEBI:33019"/>
        <dbReference type="ChEBI" id="CHEBI:46398"/>
        <dbReference type="ChEBI" id="CHEBI:57865"/>
        <dbReference type="EC" id="3.6.1.9"/>
    </reaction>
</comment>
<dbReference type="PANTHER" id="PTHR43213:SF5">
    <property type="entry name" value="BIFUNCTIONAL DTTP_UTP PYROPHOSPHATASE_METHYLTRANSFERASE PROTEIN-RELATED"/>
    <property type="match status" value="1"/>
</dbReference>
<keyword evidence="4" id="KW-0963">Cytoplasm</keyword>
<evidence type="ECO:0000256" key="1">
    <source>
        <dbReference type="ARBA" id="ARBA00001968"/>
    </source>
</evidence>
<name>A0ABN1L398_9GAMM</name>
<dbReference type="PIRSF" id="PIRSF006305">
    <property type="entry name" value="Maf"/>
    <property type="match status" value="1"/>
</dbReference>
<comment type="similarity">
    <text evidence="4">Belongs to the Maf family. YhdE subfamily.</text>
</comment>
<dbReference type="Gene3D" id="3.90.950.10">
    <property type="match status" value="1"/>
</dbReference>
<comment type="catalytic activity">
    <reaction evidence="4">
        <text>dTTP + H2O = dTMP + diphosphate + H(+)</text>
        <dbReference type="Rhea" id="RHEA:28534"/>
        <dbReference type="ChEBI" id="CHEBI:15377"/>
        <dbReference type="ChEBI" id="CHEBI:15378"/>
        <dbReference type="ChEBI" id="CHEBI:33019"/>
        <dbReference type="ChEBI" id="CHEBI:37568"/>
        <dbReference type="ChEBI" id="CHEBI:63528"/>
        <dbReference type="EC" id="3.6.1.9"/>
    </reaction>
</comment>
<keyword evidence="3 4" id="KW-0546">Nucleotide metabolism</keyword>
<organism evidence="5 6">
    <name type="scientific">Colwellia asteriadis</name>
    <dbReference type="NCBI Taxonomy" id="517723"/>
    <lineage>
        <taxon>Bacteria</taxon>
        <taxon>Pseudomonadati</taxon>
        <taxon>Pseudomonadota</taxon>
        <taxon>Gammaproteobacteria</taxon>
        <taxon>Alteromonadales</taxon>
        <taxon>Colwelliaceae</taxon>
        <taxon>Colwellia</taxon>
    </lineage>
</organism>
<dbReference type="Pfam" id="PF02545">
    <property type="entry name" value="Maf"/>
    <property type="match status" value="1"/>
</dbReference>
<dbReference type="InterPro" id="IPR029001">
    <property type="entry name" value="ITPase-like_fam"/>
</dbReference>
<keyword evidence="2 4" id="KW-0378">Hydrolase</keyword>
<protein>
    <recommendedName>
        <fullName evidence="4">dTTP/UTP pyrophosphatase</fullName>
        <shortName evidence="4">dTTPase/UTPase</shortName>
        <ecNumber evidence="4">3.6.1.9</ecNumber>
    </recommendedName>
    <alternativeName>
        <fullName evidence="4">Nucleoside triphosphate pyrophosphatase</fullName>
    </alternativeName>
    <alternativeName>
        <fullName evidence="4">Nucleotide pyrophosphatase</fullName>
        <shortName evidence="4">Nucleotide PPase</shortName>
    </alternativeName>
</protein>
<dbReference type="NCBIfam" id="TIGR00172">
    <property type="entry name" value="maf"/>
    <property type="match status" value="1"/>
</dbReference>
<evidence type="ECO:0000313" key="6">
    <source>
        <dbReference type="Proteomes" id="UP001500021"/>
    </source>
</evidence>
<feature type="site" description="Important for substrate specificity" evidence="4">
    <location>
        <position position="14"/>
    </location>
</feature>
<feature type="active site" description="Proton acceptor" evidence="4">
    <location>
        <position position="76"/>
    </location>
</feature>
<feature type="site" description="Important for substrate specificity" evidence="4">
    <location>
        <position position="159"/>
    </location>
</feature>
<comment type="caution">
    <text evidence="5">The sequence shown here is derived from an EMBL/GenBank/DDBJ whole genome shotgun (WGS) entry which is preliminary data.</text>
</comment>
<reference evidence="5 6" key="1">
    <citation type="journal article" date="2019" name="Int. J. Syst. Evol. Microbiol.">
        <title>The Global Catalogue of Microorganisms (GCM) 10K type strain sequencing project: providing services to taxonomists for standard genome sequencing and annotation.</title>
        <authorList>
            <consortium name="The Broad Institute Genomics Platform"/>
            <consortium name="The Broad Institute Genome Sequencing Center for Infectious Disease"/>
            <person name="Wu L."/>
            <person name="Ma J."/>
        </authorList>
    </citation>
    <scope>NUCLEOTIDE SEQUENCE [LARGE SCALE GENOMIC DNA]</scope>
    <source>
        <strain evidence="5 6">JCM 15608</strain>
    </source>
</reference>
<proteinExistence type="inferred from homology"/>
<dbReference type="Proteomes" id="UP001500021">
    <property type="component" value="Unassembled WGS sequence"/>
</dbReference>
<comment type="caution">
    <text evidence="4">Lacks conserved residue(s) required for the propagation of feature annotation.</text>
</comment>
<dbReference type="SUPFAM" id="SSF52972">
    <property type="entry name" value="ITPase-like"/>
    <property type="match status" value="1"/>
</dbReference>
<dbReference type="EC" id="3.6.1.9" evidence="4"/>
<accession>A0ABN1L398</accession>
<dbReference type="PANTHER" id="PTHR43213">
    <property type="entry name" value="BIFUNCTIONAL DTTP/UTP PYROPHOSPHATASE/METHYLTRANSFERASE PROTEIN-RELATED"/>
    <property type="match status" value="1"/>
</dbReference>
<evidence type="ECO:0000256" key="2">
    <source>
        <dbReference type="ARBA" id="ARBA00022801"/>
    </source>
</evidence>
<dbReference type="HAMAP" id="MF_00528">
    <property type="entry name" value="Maf"/>
    <property type="match status" value="1"/>
</dbReference>
<keyword evidence="6" id="KW-1185">Reference proteome</keyword>
<dbReference type="RefSeq" id="WP_343814570.1">
    <property type="nucleotide sequence ID" value="NZ_BAAAFA010000001.1"/>
</dbReference>